<evidence type="ECO:0000313" key="5">
    <source>
        <dbReference type="Proteomes" id="UP001286456"/>
    </source>
</evidence>
<feature type="compositionally biased region" description="Low complexity" evidence="2">
    <location>
        <begin position="208"/>
        <end position="219"/>
    </location>
</feature>
<dbReference type="SUPFAM" id="SSF57959">
    <property type="entry name" value="Leucine zipper domain"/>
    <property type="match status" value="1"/>
</dbReference>
<dbReference type="CDD" id="cd14688">
    <property type="entry name" value="bZIP_YAP"/>
    <property type="match status" value="1"/>
</dbReference>
<evidence type="ECO:0000259" key="3">
    <source>
        <dbReference type="Pfam" id="PF00170"/>
    </source>
</evidence>
<sequence>MSRGAQVSAPRYAQGGDLAILSAESYDPGLSFEPSSRAAVTRKAQPSISNTEDGPRKRAKRQSPDGEEREDDEKKRSRGRPRLDMKDETAADRRRTQIRLAQRAYRNRKENAIQTLEKKVQELKDTNEDMSNAFMKLHDYAVSHGLVDQVPDFGRQLRTTTQKFLALARRSSEDGNNVPGDTPADADDAPAPRASNKTSSNRRDHSKSSSPDEVPEVSPATHSTNSPPAQLYGGFVITHEPVSHLDLMADFTNPFDNHHPATTNPPPTTSTSSIPNPHDPLPSLDLDPGYEIITHPTLDNASFPFDLNLATTSTPDFSSFLSSSSPFPSHHQNPFSMPSPYTTLPLPPTYAPRETTFGRRLQRTGIERALTLISMPNPPPKRFERVFGFCLLLEPREAIMRRLKRAVATTQQESISNWQYPYYNLGGAGTHYDATAAAAHASGQRVVGNQGTVDVLKPRESNGFSTGPFSEMVMGVMRDGKLDGEGRAMSVEGFTGEFYDCDEVEMYLLQRGVAIPGGADYVTAEVDDGMFKVDSGKDEGVVGSSTSCVGGSGEGVGGSTSSSSGGGSGRTTGSSYSAASSASSSSRSPLSSGASPAVTTLADDTSNIAWGIDPSSLVDPMLTGVFSTQPQQQQQQHAAVESPFMDGGNGMMAFAAAMYASAGNSPLSQGGVHAVAPKRKKVTVDVNLLVYELTNRTICLGRTPGIRQKDINAAFWSAAQVIA</sequence>
<dbReference type="PANTHER" id="PTHR40618">
    <property type="entry name" value="B-ZIP TRANSCRIPTION FACTOR (EUROFUNG)-RELATED"/>
    <property type="match status" value="1"/>
</dbReference>
<proteinExistence type="predicted"/>
<reference evidence="4" key="2">
    <citation type="submission" date="2023-06" db="EMBL/GenBank/DDBJ databases">
        <authorList>
            <consortium name="Lawrence Berkeley National Laboratory"/>
            <person name="Haridas S."/>
            <person name="Hensen N."/>
            <person name="Bonometti L."/>
            <person name="Westerberg I."/>
            <person name="Brannstrom I.O."/>
            <person name="Guillou S."/>
            <person name="Cros-Aarteil S."/>
            <person name="Calhoun S."/>
            <person name="Kuo A."/>
            <person name="Mondo S."/>
            <person name="Pangilinan J."/>
            <person name="Riley R."/>
            <person name="Labutti K."/>
            <person name="Andreopoulos B."/>
            <person name="Lipzen A."/>
            <person name="Chen C."/>
            <person name="Yanf M."/>
            <person name="Daum C."/>
            <person name="Ng V."/>
            <person name="Clum A."/>
            <person name="Steindorff A."/>
            <person name="Ohm R."/>
            <person name="Martin F."/>
            <person name="Silar P."/>
            <person name="Natvig D."/>
            <person name="Lalanne C."/>
            <person name="Gautier V."/>
            <person name="Ament-Velasquez S.L."/>
            <person name="Kruys A."/>
            <person name="Hutchinson M.I."/>
            <person name="Powell A.J."/>
            <person name="Barry K."/>
            <person name="Miller A.N."/>
            <person name="Grigoriev I.V."/>
            <person name="Debuchy R."/>
            <person name="Gladieux P."/>
            <person name="Thoren M.H."/>
            <person name="Johannesson H."/>
        </authorList>
    </citation>
    <scope>NUCLEOTIDE SEQUENCE</scope>
    <source>
        <strain evidence="4">SMH4131-1</strain>
    </source>
</reference>
<feature type="coiled-coil region" evidence="1">
    <location>
        <begin position="106"/>
        <end position="133"/>
    </location>
</feature>
<organism evidence="4 5">
    <name type="scientific">Cercophora scortea</name>
    <dbReference type="NCBI Taxonomy" id="314031"/>
    <lineage>
        <taxon>Eukaryota</taxon>
        <taxon>Fungi</taxon>
        <taxon>Dikarya</taxon>
        <taxon>Ascomycota</taxon>
        <taxon>Pezizomycotina</taxon>
        <taxon>Sordariomycetes</taxon>
        <taxon>Sordariomycetidae</taxon>
        <taxon>Sordariales</taxon>
        <taxon>Lasiosphaeriaceae</taxon>
        <taxon>Cercophora</taxon>
    </lineage>
</organism>
<accession>A0AAE0MIL4</accession>
<protein>
    <recommendedName>
        <fullName evidence="3">BZIP domain-containing protein</fullName>
    </recommendedName>
</protein>
<feature type="region of interest" description="Disordered" evidence="2">
    <location>
        <begin position="534"/>
        <end position="598"/>
    </location>
</feature>
<evidence type="ECO:0000256" key="1">
    <source>
        <dbReference type="SAM" id="Coils"/>
    </source>
</evidence>
<dbReference type="Pfam" id="PF00170">
    <property type="entry name" value="bZIP_1"/>
    <property type="match status" value="1"/>
</dbReference>
<dbReference type="InterPro" id="IPR046347">
    <property type="entry name" value="bZIP_sf"/>
</dbReference>
<dbReference type="Gene3D" id="1.20.5.170">
    <property type="match status" value="1"/>
</dbReference>
<keyword evidence="1" id="KW-0175">Coiled coil</keyword>
<dbReference type="EMBL" id="JAUEPO010000002">
    <property type="protein sequence ID" value="KAK3333018.1"/>
    <property type="molecule type" value="Genomic_DNA"/>
</dbReference>
<feature type="region of interest" description="Disordered" evidence="2">
    <location>
        <begin position="169"/>
        <end position="232"/>
    </location>
</feature>
<dbReference type="Proteomes" id="UP001286456">
    <property type="component" value="Unassembled WGS sequence"/>
</dbReference>
<dbReference type="AlphaFoldDB" id="A0AAE0MIL4"/>
<feature type="compositionally biased region" description="Low complexity" evidence="2">
    <location>
        <begin position="571"/>
        <end position="595"/>
    </location>
</feature>
<comment type="caution">
    <text evidence="4">The sequence shown here is derived from an EMBL/GenBank/DDBJ whole genome shotgun (WGS) entry which is preliminary data.</text>
</comment>
<gene>
    <name evidence="4" type="ORF">B0T19DRAFT_115016</name>
</gene>
<evidence type="ECO:0000256" key="2">
    <source>
        <dbReference type="SAM" id="MobiDB-lite"/>
    </source>
</evidence>
<feature type="domain" description="BZIP" evidence="3">
    <location>
        <begin position="92"/>
        <end position="137"/>
    </location>
</feature>
<name>A0AAE0MIL4_9PEZI</name>
<keyword evidence="5" id="KW-1185">Reference proteome</keyword>
<feature type="region of interest" description="Disordered" evidence="2">
    <location>
        <begin position="27"/>
        <end position="96"/>
    </location>
</feature>
<feature type="compositionally biased region" description="Low complexity" evidence="2">
    <location>
        <begin position="269"/>
        <end position="283"/>
    </location>
</feature>
<dbReference type="PANTHER" id="PTHR40618:SF1">
    <property type="entry name" value="B-ZIP TRANSCRIPTION FACTOR (EUROFUNG)"/>
    <property type="match status" value="1"/>
</dbReference>
<feature type="compositionally biased region" description="Gly residues" evidence="2">
    <location>
        <begin position="550"/>
        <end position="570"/>
    </location>
</feature>
<feature type="region of interest" description="Disordered" evidence="2">
    <location>
        <begin position="253"/>
        <end position="283"/>
    </location>
</feature>
<evidence type="ECO:0000313" key="4">
    <source>
        <dbReference type="EMBL" id="KAK3333018.1"/>
    </source>
</evidence>
<dbReference type="GO" id="GO:0003700">
    <property type="term" value="F:DNA-binding transcription factor activity"/>
    <property type="evidence" value="ECO:0007669"/>
    <property type="project" value="InterPro"/>
</dbReference>
<feature type="compositionally biased region" description="Basic and acidic residues" evidence="2">
    <location>
        <begin position="81"/>
        <end position="95"/>
    </location>
</feature>
<dbReference type="InterPro" id="IPR004827">
    <property type="entry name" value="bZIP"/>
</dbReference>
<reference evidence="4" key="1">
    <citation type="journal article" date="2023" name="Mol. Phylogenet. Evol.">
        <title>Genome-scale phylogeny and comparative genomics of the fungal order Sordariales.</title>
        <authorList>
            <person name="Hensen N."/>
            <person name="Bonometti L."/>
            <person name="Westerberg I."/>
            <person name="Brannstrom I.O."/>
            <person name="Guillou S."/>
            <person name="Cros-Aarteil S."/>
            <person name="Calhoun S."/>
            <person name="Haridas S."/>
            <person name="Kuo A."/>
            <person name="Mondo S."/>
            <person name="Pangilinan J."/>
            <person name="Riley R."/>
            <person name="LaButti K."/>
            <person name="Andreopoulos B."/>
            <person name="Lipzen A."/>
            <person name="Chen C."/>
            <person name="Yan M."/>
            <person name="Daum C."/>
            <person name="Ng V."/>
            <person name="Clum A."/>
            <person name="Steindorff A."/>
            <person name="Ohm R.A."/>
            <person name="Martin F."/>
            <person name="Silar P."/>
            <person name="Natvig D.O."/>
            <person name="Lalanne C."/>
            <person name="Gautier V."/>
            <person name="Ament-Velasquez S.L."/>
            <person name="Kruys A."/>
            <person name="Hutchinson M.I."/>
            <person name="Powell A.J."/>
            <person name="Barry K."/>
            <person name="Miller A.N."/>
            <person name="Grigoriev I.V."/>
            <person name="Debuchy R."/>
            <person name="Gladieux P."/>
            <person name="Hiltunen Thoren M."/>
            <person name="Johannesson H."/>
        </authorList>
    </citation>
    <scope>NUCLEOTIDE SEQUENCE</scope>
    <source>
        <strain evidence="4">SMH4131-1</strain>
    </source>
</reference>